<gene>
    <name evidence="2" type="ORF">UY77_C0009G0003</name>
</gene>
<dbReference type="EMBL" id="LCRI01000009">
    <property type="protein sequence ID" value="KKW32935.1"/>
    <property type="molecule type" value="Genomic_DNA"/>
</dbReference>
<evidence type="ECO:0000256" key="1">
    <source>
        <dbReference type="SAM" id="MobiDB-lite"/>
    </source>
</evidence>
<feature type="compositionally biased region" description="Basic residues" evidence="1">
    <location>
        <begin position="52"/>
        <end position="61"/>
    </location>
</feature>
<reference evidence="2 3" key="1">
    <citation type="journal article" date="2015" name="Nature">
        <title>rRNA introns, odd ribosomes, and small enigmatic genomes across a large radiation of phyla.</title>
        <authorList>
            <person name="Brown C.T."/>
            <person name="Hug L.A."/>
            <person name="Thomas B.C."/>
            <person name="Sharon I."/>
            <person name="Castelle C.J."/>
            <person name="Singh A."/>
            <person name="Wilkins M.J."/>
            <person name="Williams K.H."/>
            <person name="Banfield J.F."/>
        </authorList>
    </citation>
    <scope>NUCLEOTIDE SEQUENCE [LARGE SCALE GENOMIC DNA]</scope>
</reference>
<proteinExistence type="predicted"/>
<sequence>MIDWALGLAKKFLSPKARAYTAERLQNAWQALQTDFATLDKQVRAAEEGKPEKKKRRRHGRNRAEPVVENCAGNKLPLAYDFGLSWKECKRGNYITGILLRRWREQELTNGPGGGDAWMKIARTAVQSVAAGLEIELSDPPAR</sequence>
<feature type="region of interest" description="Disordered" evidence="1">
    <location>
        <begin position="44"/>
        <end position="65"/>
    </location>
</feature>
<accession>A0A0G1XPY1</accession>
<protein>
    <submittedName>
        <fullName evidence="2">Uncharacterized protein</fullName>
    </submittedName>
</protein>
<dbReference type="AlphaFoldDB" id="A0A0G1XPY1"/>
<evidence type="ECO:0000313" key="2">
    <source>
        <dbReference type="EMBL" id="KKW32935.1"/>
    </source>
</evidence>
<comment type="caution">
    <text evidence="2">The sequence shown here is derived from an EMBL/GenBank/DDBJ whole genome shotgun (WGS) entry which is preliminary data.</text>
</comment>
<organism evidence="2 3">
    <name type="scientific">Candidatus Uhrbacteria bacterium GW2011_GWA2_53_10</name>
    <dbReference type="NCBI Taxonomy" id="1618980"/>
    <lineage>
        <taxon>Bacteria</taxon>
        <taxon>Candidatus Uhriibacteriota</taxon>
    </lineage>
</organism>
<evidence type="ECO:0000313" key="3">
    <source>
        <dbReference type="Proteomes" id="UP000034711"/>
    </source>
</evidence>
<name>A0A0G1XPY1_9BACT</name>
<dbReference type="Proteomes" id="UP000034711">
    <property type="component" value="Unassembled WGS sequence"/>
</dbReference>